<evidence type="ECO:0000313" key="7">
    <source>
        <dbReference type="EMBL" id="MEK8131980.1"/>
    </source>
</evidence>
<keyword evidence="2" id="KW-0479">Metal-binding</keyword>
<dbReference type="SUPFAM" id="SSF56059">
    <property type="entry name" value="Glutathione synthetase ATP-binding domain-like"/>
    <property type="match status" value="1"/>
</dbReference>
<keyword evidence="8" id="KW-1185">Reference proteome</keyword>
<proteinExistence type="predicted"/>
<reference evidence="7 8" key="1">
    <citation type="submission" date="2024-04" db="EMBL/GenBank/DDBJ databases">
        <title>draft genome sequnece of Paenibacillus filicis.</title>
        <authorList>
            <person name="Kim D.-U."/>
        </authorList>
    </citation>
    <scope>NUCLEOTIDE SEQUENCE [LARGE SCALE GENOMIC DNA]</scope>
    <source>
        <strain evidence="7 8">KACC14197</strain>
    </source>
</reference>
<feature type="domain" description="Glutathionylspermidine synthase pre-ATP-grasp-like" evidence="6">
    <location>
        <begin position="20"/>
        <end position="423"/>
    </location>
</feature>
<dbReference type="Pfam" id="PF03738">
    <property type="entry name" value="GSP_synth"/>
    <property type="match status" value="1"/>
</dbReference>
<dbReference type="RefSeq" id="WP_341419159.1">
    <property type="nucleotide sequence ID" value="NZ_JBBPCC010000025.1"/>
</dbReference>
<evidence type="ECO:0000313" key="8">
    <source>
        <dbReference type="Proteomes" id="UP001469365"/>
    </source>
</evidence>
<protein>
    <submittedName>
        <fullName evidence="7">Glutathionylspermidine synthase family protein</fullName>
    </submittedName>
</protein>
<keyword evidence="4" id="KW-0067">ATP-binding</keyword>
<sequence>MSEDYAMRREALYEPLRQEGVFTWDRMYGEEYALAGLHPLGRDELADMRTAAEALGRIYARTVRIVQQGGPELWTELGLPEAAFGTLQLITDESVPTLIGRFDFARTGDGWKMLEFNSDTPTGIVEAFYANGRICAAYGEADPNEGCAEQLPRAFGRMLELYREAGYATERIVFSALGWHEEDAGTTRYLLSRSELPNAVFTPLEELRVQEDRLLAPLLMEEGDDPANPASPAMAPVDVLYRLHALEKLAEDRDTDGYPTGVHALELIGAGRLAIINPPSGFAAQTKALQALIWSLHEAGQFYTDEEHEAIRRYMLPTYMEPCLEEGISYVGKPILGREGSSVTIYDGNGEPLESSGELDYADQPMVYQQFARLPGIRVETLNGPFEGKLLWGCFLIDGVGSAVIARVGGNITSNMSYYLPCALKEAQGGSGTGGRENE</sequence>
<evidence type="ECO:0000256" key="5">
    <source>
        <dbReference type="ARBA" id="ARBA00022842"/>
    </source>
</evidence>
<organism evidence="7 8">
    <name type="scientific">Paenibacillus filicis</name>
    <dbReference type="NCBI Taxonomy" id="669464"/>
    <lineage>
        <taxon>Bacteria</taxon>
        <taxon>Bacillati</taxon>
        <taxon>Bacillota</taxon>
        <taxon>Bacilli</taxon>
        <taxon>Bacillales</taxon>
        <taxon>Paenibacillaceae</taxon>
        <taxon>Paenibacillus</taxon>
    </lineage>
</organism>
<evidence type="ECO:0000256" key="4">
    <source>
        <dbReference type="ARBA" id="ARBA00022840"/>
    </source>
</evidence>
<name>A0ABU9DSZ2_9BACL</name>
<accession>A0ABU9DSZ2</accession>
<comment type="caution">
    <text evidence="7">The sequence shown here is derived from an EMBL/GenBank/DDBJ whole genome shotgun (WGS) entry which is preliminary data.</text>
</comment>
<dbReference type="Gene3D" id="3.30.1490.330">
    <property type="match status" value="1"/>
</dbReference>
<keyword evidence="3" id="KW-0547">Nucleotide-binding</keyword>
<gene>
    <name evidence="7" type="ORF">WMW72_29135</name>
</gene>
<dbReference type="Proteomes" id="UP001469365">
    <property type="component" value="Unassembled WGS sequence"/>
</dbReference>
<evidence type="ECO:0000256" key="1">
    <source>
        <dbReference type="ARBA" id="ARBA00022598"/>
    </source>
</evidence>
<evidence type="ECO:0000256" key="2">
    <source>
        <dbReference type="ARBA" id="ARBA00022723"/>
    </source>
</evidence>
<dbReference type="InterPro" id="IPR005494">
    <property type="entry name" value="GSPS_pre-ATP-grasp-like_dom"/>
</dbReference>
<keyword evidence="1" id="KW-0436">Ligase</keyword>
<evidence type="ECO:0000259" key="6">
    <source>
        <dbReference type="Pfam" id="PF03738"/>
    </source>
</evidence>
<dbReference type="EMBL" id="JBBPCC010000025">
    <property type="protein sequence ID" value="MEK8131980.1"/>
    <property type="molecule type" value="Genomic_DNA"/>
</dbReference>
<keyword evidence="5" id="KW-0460">Magnesium</keyword>
<evidence type="ECO:0000256" key="3">
    <source>
        <dbReference type="ARBA" id="ARBA00022741"/>
    </source>
</evidence>